<dbReference type="GO" id="GO:0005634">
    <property type="term" value="C:nucleus"/>
    <property type="evidence" value="ECO:0000318"/>
    <property type="project" value="GO_Central"/>
</dbReference>
<evidence type="ECO:0000256" key="6">
    <source>
        <dbReference type="ARBA" id="ARBA00023015"/>
    </source>
</evidence>
<evidence type="ECO:0000313" key="14">
    <source>
        <dbReference type="Proteomes" id="UP000215914"/>
    </source>
</evidence>
<dbReference type="FunFam" id="3.30.160.60:FF:000523">
    <property type="entry name" value="Zinc finger protein WIP2"/>
    <property type="match status" value="1"/>
</dbReference>
<keyword evidence="2" id="KW-0479">Metal-binding</keyword>
<comment type="similarity">
    <text evidence="9">Belongs to the WIP C2H2-type zinc-finger protein family.</text>
</comment>
<organism evidence="13 14">
    <name type="scientific">Helianthus annuus</name>
    <name type="common">Common sunflower</name>
    <dbReference type="NCBI Taxonomy" id="4232"/>
    <lineage>
        <taxon>Eukaryota</taxon>
        <taxon>Viridiplantae</taxon>
        <taxon>Streptophyta</taxon>
        <taxon>Embryophyta</taxon>
        <taxon>Tracheophyta</taxon>
        <taxon>Spermatophyta</taxon>
        <taxon>Magnoliopsida</taxon>
        <taxon>eudicotyledons</taxon>
        <taxon>Gunneridae</taxon>
        <taxon>Pentapetalae</taxon>
        <taxon>asterids</taxon>
        <taxon>campanulids</taxon>
        <taxon>Asterales</taxon>
        <taxon>Asteraceae</taxon>
        <taxon>Asteroideae</taxon>
        <taxon>Heliantheae alliance</taxon>
        <taxon>Heliantheae</taxon>
        <taxon>Helianthus</taxon>
    </lineage>
</organism>
<evidence type="ECO:0000256" key="8">
    <source>
        <dbReference type="ARBA" id="ARBA00023242"/>
    </source>
</evidence>
<dbReference type="AlphaFoldDB" id="A0A251VJU8"/>
<dbReference type="OrthoDB" id="6077919at2759"/>
<evidence type="ECO:0000256" key="3">
    <source>
        <dbReference type="ARBA" id="ARBA00022737"/>
    </source>
</evidence>
<dbReference type="InterPro" id="IPR013087">
    <property type="entry name" value="Znf_C2H2_type"/>
</dbReference>
<dbReference type="InterPro" id="IPR043584">
    <property type="entry name" value="WIP1/2/3/4/5/6"/>
</dbReference>
<dbReference type="SUPFAM" id="SSF57667">
    <property type="entry name" value="beta-beta-alpha zinc fingers"/>
    <property type="match status" value="1"/>
</dbReference>
<evidence type="ECO:0000256" key="2">
    <source>
        <dbReference type="ARBA" id="ARBA00022723"/>
    </source>
</evidence>
<reference evidence="14" key="1">
    <citation type="journal article" date="2017" name="Nature">
        <title>The sunflower genome provides insights into oil metabolism, flowering and Asterid evolution.</title>
        <authorList>
            <person name="Badouin H."/>
            <person name="Gouzy J."/>
            <person name="Grassa C.J."/>
            <person name="Murat F."/>
            <person name="Staton S.E."/>
            <person name="Cottret L."/>
            <person name="Lelandais-Briere C."/>
            <person name="Owens G.L."/>
            <person name="Carrere S."/>
            <person name="Mayjonade B."/>
            <person name="Legrand L."/>
            <person name="Gill N."/>
            <person name="Kane N.C."/>
            <person name="Bowers J.E."/>
            <person name="Hubner S."/>
            <person name="Bellec A."/>
            <person name="Berard A."/>
            <person name="Berges H."/>
            <person name="Blanchet N."/>
            <person name="Boniface M.C."/>
            <person name="Brunel D."/>
            <person name="Catrice O."/>
            <person name="Chaidir N."/>
            <person name="Claudel C."/>
            <person name="Donnadieu C."/>
            <person name="Faraut T."/>
            <person name="Fievet G."/>
            <person name="Helmstetter N."/>
            <person name="King M."/>
            <person name="Knapp S.J."/>
            <person name="Lai Z."/>
            <person name="Le Paslier M.C."/>
            <person name="Lippi Y."/>
            <person name="Lorenzon L."/>
            <person name="Mandel J.R."/>
            <person name="Marage G."/>
            <person name="Marchand G."/>
            <person name="Marquand E."/>
            <person name="Bret-Mestries E."/>
            <person name="Morien E."/>
            <person name="Nambeesan S."/>
            <person name="Nguyen T."/>
            <person name="Pegot-Espagnet P."/>
            <person name="Pouilly N."/>
            <person name="Raftis F."/>
            <person name="Sallet E."/>
            <person name="Schiex T."/>
            <person name="Thomas J."/>
            <person name="Vandecasteele C."/>
            <person name="Vares D."/>
            <person name="Vear F."/>
            <person name="Vautrin S."/>
            <person name="Crespi M."/>
            <person name="Mangin B."/>
            <person name="Burke J.M."/>
            <person name="Salse J."/>
            <person name="Munos S."/>
            <person name="Vincourt P."/>
            <person name="Rieseberg L.H."/>
            <person name="Langlade N.B."/>
        </authorList>
    </citation>
    <scope>NUCLEOTIDE SEQUENCE [LARGE SCALE GENOMIC DNA]</scope>
    <source>
        <strain evidence="14">cv. SF193</strain>
    </source>
</reference>
<dbReference type="PANTHER" id="PTHR45878:SF1">
    <property type="entry name" value="ZINC FINGER PROTEIN WIP2"/>
    <property type="match status" value="1"/>
</dbReference>
<dbReference type="InterPro" id="IPR059161">
    <property type="entry name" value="Znf-C2H2_STOP1/2_3rd"/>
</dbReference>
<keyword evidence="5" id="KW-0862">Zinc</keyword>
<evidence type="ECO:0000256" key="9">
    <source>
        <dbReference type="ARBA" id="ARBA00023452"/>
    </source>
</evidence>
<evidence type="ECO:0000313" key="13">
    <source>
        <dbReference type="EMBL" id="OTG35393.1"/>
    </source>
</evidence>
<dbReference type="EMBL" id="CM007891">
    <property type="protein sequence ID" value="OTG35393.1"/>
    <property type="molecule type" value="Genomic_DNA"/>
</dbReference>
<comment type="subcellular location">
    <subcellularLocation>
        <location evidence="1">Nucleus</location>
    </subcellularLocation>
</comment>
<dbReference type="PROSITE" id="PS00028">
    <property type="entry name" value="ZINC_FINGER_C2H2_1"/>
    <property type="match status" value="1"/>
</dbReference>
<evidence type="ECO:0000256" key="1">
    <source>
        <dbReference type="ARBA" id="ARBA00004123"/>
    </source>
</evidence>
<dbReference type="GO" id="GO:0003700">
    <property type="term" value="F:DNA-binding transcription factor activity"/>
    <property type="evidence" value="ECO:0007669"/>
    <property type="project" value="InterPro"/>
</dbReference>
<name>A0A251VJU8_HELAN</name>
<keyword evidence="7" id="KW-0804">Transcription</keyword>
<keyword evidence="8" id="KW-0539">Nucleus</keyword>
<gene>
    <name evidence="13" type="ORF">HannXRQ_Chr02g0056311</name>
</gene>
<dbReference type="GO" id="GO:0008270">
    <property type="term" value="F:zinc ion binding"/>
    <property type="evidence" value="ECO:0007669"/>
    <property type="project" value="UniProtKB-KW"/>
</dbReference>
<dbReference type="GO" id="GO:0003677">
    <property type="term" value="F:DNA binding"/>
    <property type="evidence" value="ECO:0007669"/>
    <property type="project" value="UniProtKB-KW"/>
</dbReference>
<keyword evidence="4 10" id="KW-0863">Zinc-finger</keyword>
<protein>
    <submittedName>
        <fullName evidence="13">Putative zinc finger C2H2-type/integrase DNA-binding domain-containing protein</fullName>
    </submittedName>
</protein>
<dbReference type="InterPro" id="IPR036236">
    <property type="entry name" value="Znf_C2H2_sf"/>
</dbReference>
<evidence type="ECO:0000256" key="7">
    <source>
        <dbReference type="ARBA" id="ARBA00023163"/>
    </source>
</evidence>
<evidence type="ECO:0000256" key="11">
    <source>
        <dbReference type="SAM" id="MobiDB-lite"/>
    </source>
</evidence>
<dbReference type="GO" id="GO:0080022">
    <property type="term" value="P:primary root development"/>
    <property type="evidence" value="ECO:0000318"/>
    <property type="project" value="GO_Central"/>
</dbReference>
<dbReference type="Pfam" id="PF23115">
    <property type="entry name" value="zf-C2H2_STOP2_3rd"/>
    <property type="match status" value="1"/>
</dbReference>
<dbReference type="PROSITE" id="PS50157">
    <property type="entry name" value="ZINC_FINGER_C2H2_2"/>
    <property type="match status" value="1"/>
</dbReference>
<feature type="domain" description="C2H2-type" evidence="12">
    <location>
        <begin position="138"/>
        <end position="165"/>
    </location>
</feature>
<sequence>MSSNHPYSTSWFILNKQYVCSSSKSSSSLSHYSEPSPPLKESLPPLSLSPTKRNNHDQQNPNASRAQIIETGLTSKISDDPELHLGLPSHNRHNDTEMDHKEMAEEGTTGNAYLTTTLNKGPYWIPTPSQILIGPTQFSCPICFQTFNRYNNMQMHLWGHGSQYRRGNESLRRIQPTAMLRLPCYCCAPMCPNNIEHPGAKPLKDFKTLQTHYKRKHGTKPFMCRKCRKAFAVRGDWRTHEKNCGRLWHCICGSELKHKRSLKDHIKAFGNGHAASGIDDESFFELEEQQETANSVTGVIRI</sequence>
<dbReference type="GO" id="GO:0010468">
    <property type="term" value="P:regulation of gene expression"/>
    <property type="evidence" value="ECO:0000318"/>
    <property type="project" value="GO_Central"/>
</dbReference>
<evidence type="ECO:0000259" key="12">
    <source>
        <dbReference type="PROSITE" id="PS50157"/>
    </source>
</evidence>
<dbReference type="STRING" id="4232.A0A251VJU8"/>
<proteinExistence type="inferred from homology"/>
<accession>A0A251VJU8</accession>
<keyword evidence="3" id="KW-0677">Repeat</keyword>
<dbReference type="InterPro" id="IPR055187">
    <property type="entry name" value="C2CH-3rd_BIRD-IDD"/>
</dbReference>
<dbReference type="Pfam" id="PF22995">
    <property type="entry name" value="C2CH-3rd_BIRD-IDD"/>
    <property type="match status" value="1"/>
</dbReference>
<keyword evidence="13" id="KW-0238">DNA-binding</keyword>
<dbReference type="Gene3D" id="3.30.160.60">
    <property type="entry name" value="Classic Zinc Finger"/>
    <property type="match status" value="1"/>
</dbReference>
<dbReference type="InParanoid" id="A0A251VJU8"/>
<evidence type="ECO:0000256" key="4">
    <source>
        <dbReference type="ARBA" id="ARBA00022771"/>
    </source>
</evidence>
<feature type="compositionally biased region" description="Low complexity" evidence="11">
    <location>
        <begin position="23"/>
        <end position="50"/>
    </location>
</feature>
<keyword evidence="14" id="KW-1185">Reference proteome</keyword>
<dbReference type="Proteomes" id="UP000215914">
    <property type="component" value="Chromosome 2"/>
</dbReference>
<evidence type="ECO:0000256" key="5">
    <source>
        <dbReference type="ARBA" id="ARBA00022833"/>
    </source>
</evidence>
<keyword evidence="6" id="KW-0805">Transcription regulation</keyword>
<feature type="region of interest" description="Disordered" evidence="11">
    <location>
        <begin position="23"/>
        <end position="63"/>
    </location>
</feature>
<evidence type="ECO:0000256" key="10">
    <source>
        <dbReference type="PROSITE-ProRule" id="PRU00042"/>
    </source>
</evidence>
<dbReference type="PANTHER" id="PTHR45878">
    <property type="entry name" value="ZINC FINGER PROTEIN WIP2"/>
    <property type="match status" value="1"/>
</dbReference>